<evidence type="ECO:0000313" key="2">
    <source>
        <dbReference type="EMBL" id="KPK62967.1"/>
    </source>
</evidence>
<keyword evidence="1" id="KW-0812">Transmembrane</keyword>
<dbReference type="Proteomes" id="UP000051373">
    <property type="component" value="Unassembled WGS sequence"/>
</dbReference>
<protein>
    <submittedName>
        <fullName evidence="2">Uncharacterized protein</fullName>
    </submittedName>
</protein>
<evidence type="ECO:0000313" key="3">
    <source>
        <dbReference type="Proteomes" id="UP000051373"/>
    </source>
</evidence>
<organism evidence="2 3">
    <name type="scientific">candidate division WOR_3 bacterium SM23_42</name>
    <dbReference type="NCBI Taxonomy" id="1703779"/>
    <lineage>
        <taxon>Bacteria</taxon>
        <taxon>Bacteria division WOR-3</taxon>
    </lineage>
</organism>
<reference evidence="2 3" key="1">
    <citation type="journal article" date="2015" name="Microbiome">
        <title>Genomic resolution of linkages in carbon, nitrogen, and sulfur cycling among widespread estuary sediment bacteria.</title>
        <authorList>
            <person name="Baker B.J."/>
            <person name="Lazar C.S."/>
            <person name="Teske A.P."/>
            <person name="Dick G.J."/>
        </authorList>
    </citation>
    <scope>NUCLEOTIDE SEQUENCE [LARGE SCALE GENOMIC DNA]</scope>
    <source>
        <strain evidence="2">SM23_42</strain>
    </source>
</reference>
<keyword evidence="1" id="KW-1133">Transmembrane helix</keyword>
<feature type="transmembrane region" description="Helical" evidence="1">
    <location>
        <begin position="6"/>
        <end position="28"/>
    </location>
</feature>
<keyword evidence="1" id="KW-0472">Membrane</keyword>
<comment type="caution">
    <text evidence="2">The sequence shown here is derived from an EMBL/GenBank/DDBJ whole genome shotgun (WGS) entry which is preliminary data.</text>
</comment>
<dbReference type="AlphaFoldDB" id="A0A0S8FQJ7"/>
<dbReference type="EMBL" id="LJUJ01000021">
    <property type="protein sequence ID" value="KPK62967.1"/>
    <property type="molecule type" value="Genomic_DNA"/>
</dbReference>
<proteinExistence type="predicted"/>
<gene>
    <name evidence="2" type="ORF">AMJ83_08765</name>
</gene>
<evidence type="ECO:0000256" key="1">
    <source>
        <dbReference type="SAM" id="Phobius"/>
    </source>
</evidence>
<accession>A0A0S8FQJ7</accession>
<sequence length="174" mass="19276">MKALKIVLIIIAVLVVLVIALFAIFWLINKQGVVEAYDIGESESSRKLLIASQGSNFKNALVESVTTHIAKESIYVSVVDVTDLENVKEDDWDAVLLIHTTEQWKLQPDVKAYLDHAQSLDKVIVVTTSGSGEWKSEEYDVDVMTSASKSEELPMLTNDIVTKLQDMLQLAPGD</sequence>
<name>A0A0S8FQJ7_UNCW3</name>